<reference evidence="3" key="1">
    <citation type="submission" date="2025-08" db="UniProtKB">
        <authorList>
            <consortium name="RefSeq"/>
        </authorList>
    </citation>
    <scope>IDENTIFICATION</scope>
</reference>
<accession>A0AAJ7FUU5</accession>
<sequence>MAMEDSSETTRLLENSSLLNTTDNEVKTKMKQLLGKKVFIGQYLERRYVESLKTYKDIILVSMEEDELIKALKEIQKIVQSYYGTSKWLGITSETKDDTVVGYSLWVDLEQIPLGKHWFQIRSIKFKGKMISITVKHLKLFQVNENKVFQDMEFPVFNLKGILTYNNICEAIKFNSIMIMTIITFVINALWYLSEYSLKLTRELSFLIRALTPIFLGIIDFLSKCVGGLYLLILMLFRGNSGPPLPHNALAVAFNQKRVPNMQRKPIPYNSYKRQY</sequence>
<protein>
    <submittedName>
        <fullName evidence="3">Uncharacterized protein LOC107274640 isoform X1</fullName>
    </submittedName>
</protein>
<keyword evidence="1" id="KW-0812">Transmembrane</keyword>
<name>A0AAJ7FUU5_CEPCN</name>
<organism evidence="2 3">
    <name type="scientific">Cephus cinctus</name>
    <name type="common">Wheat stem sawfly</name>
    <dbReference type="NCBI Taxonomy" id="211228"/>
    <lineage>
        <taxon>Eukaryota</taxon>
        <taxon>Metazoa</taxon>
        <taxon>Ecdysozoa</taxon>
        <taxon>Arthropoda</taxon>
        <taxon>Hexapoda</taxon>
        <taxon>Insecta</taxon>
        <taxon>Pterygota</taxon>
        <taxon>Neoptera</taxon>
        <taxon>Endopterygota</taxon>
        <taxon>Hymenoptera</taxon>
        <taxon>Cephoidea</taxon>
        <taxon>Cephidae</taxon>
        <taxon>Cephus</taxon>
    </lineage>
</organism>
<keyword evidence="1" id="KW-0472">Membrane</keyword>
<keyword evidence="1" id="KW-1133">Transmembrane helix</keyword>
<dbReference type="KEGG" id="ccin:107274640"/>
<evidence type="ECO:0000313" key="2">
    <source>
        <dbReference type="Proteomes" id="UP000694920"/>
    </source>
</evidence>
<dbReference type="RefSeq" id="XP_015609414.1">
    <property type="nucleotide sequence ID" value="XM_015753928.2"/>
</dbReference>
<feature type="transmembrane region" description="Helical" evidence="1">
    <location>
        <begin position="174"/>
        <end position="193"/>
    </location>
</feature>
<gene>
    <name evidence="3" type="primary">LOC107274640</name>
</gene>
<evidence type="ECO:0000256" key="1">
    <source>
        <dbReference type="SAM" id="Phobius"/>
    </source>
</evidence>
<evidence type="ECO:0000313" key="3">
    <source>
        <dbReference type="RefSeq" id="XP_015609414.1"/>
    </source>
</evidence>
<keyword evidence="2" id="KW-1185">Reference proteome</keyword>
<dbReference type="Proteomes" id="UP000694920">
    <property type="component" value="Unplaced"/>
</dbReference>
<dbReference type="AlphaFoldDB" id="A0AAJ7FUU5"/>
<proteinExistence type="predicted"/>
<feature type="transmembrane region" description="Helical" evidence="1">
    <location>
        <begin position="214"/>
        <end position="237"/>
    </location>
</feature>
<dbReference type="GeneID" id="107274640"/>